<dbReference type="Pfam" id="PF12854">
    <property type="entry name" value="PPR_1"/>
    <property type="match status" value="1"/>
</dbReference>
<dbReference type="PANTHER" id="PTHR47933:SF11">
    <property type="entry name" value="PENTATRICOPEPTIDE REPEAT-CONTAINING PROTEIN 2"/>
    <property type="match status" value="1"/>
</dbReference>
<dbReference type="GO" id="GO:0003729">
    <property type="term" value="F:mRNA binding"/>
    <property type="evidence" value="ECO:0007669"/>
    <property type="project" value="TreeGrafter"/>
</dbReference>
<name>A0A9Q0K4Z6_9MAGN</name>
<dbReference type="PROSITE" id="PS51375">
    <property type="entry name" value="PPR"/>
    <property type="match status" value="7"/>
</dbReference>
<dbReference type="Pfam" id="PF01535">
    <property type="entry name" value="PPR"/>
    <property type="match status" value="2"/>
</dbReference>
<comment type="caution">
    <text evidence="3">The sequence shown here is derived from an EMBL/GenBank/DDBJ whole genome shotgun (WGS) entry which is preliminary data.</text>
</comment>
<organism evidence="3 4">
    <name type="scientific">Protea cynaroides</name>
    <dbReference type="NCBI Taxonomy" id="273540"/>
    <lineage>
        <taxon>Eukaryota</taxon>
        <taxon>Viridiplantae</taxon>
        <taxon>Streptophyta</taxon>
        <taxon>Embryophyta</taxon>
        <taxon>Tracheophyta</taxon>
        <taxon>Spermatophyta</taxon>
        <taxon>Magnoliopsida</taxon>
        <taxon>Proteales</taxon>
        <taxon>Proteaceae</taxon>
        <taxon>Protea</taxon>
    </lineage>
</organism>
<feature type="repeat" description="PPR" evidence="2">
    <location>
        <begin position="120"/>
        <end position="154"/>
    </location>
</feature>
<feature type="repeat" description="PPR" evidence="2">
    <location>
        <begin position="70"/>
        <end position="104"/>
    </location>
</feature>
<accession>A0A9Q0K4Z6</accession>
<dbReference type="InterPro" id="IPR011990">
    <property type="entry name" value="TPR-like_helical_dom_sf"/>
</dbReference>
<dbReference type="Proteomes" id="UP001141806">
    <property type="component" value="Unassembled WGS sequence"/>
</dbReference>
<keyword evidence="1" id="KW-0677">Repeat</keyword>
<evidence type="ECO:0000313" key="4">
    <source>
        <dbReference type="Proteomes" id="UP001141806"/>
    </source>
</evidence>
<protein>
    <recommendedName>
        <fullName evidence="5">Pentatricopeptide repeat-containing protein</fullName>
    </recommendedName>
</protein>
<dbReference type="Gene3D" id="1.25.40.10">
    <property type="entry name" value="Tetratricopeptide repeat domain"/>
    <property type="match status" value="4"/>
</dbReference>
<feature type="repeat" description="PPR" evidence="2">
    <location>
        <begin position="329"/>
        <end position="363"/>
    </location>
</feature>
<sequence length="425" mass="47649">MDYLELEGSMKRLSGLLDRARSLQLEISKSDCFPDSTTYTILICGLCKEGLVGEAGLIFNEMEKLGCLPTVITFNALIDGLCKVGELDKARLLFHKMEIGRNPSLILHLRLSQGSGQVLDSVSLQKLVEQYCESGLILKAYKLLIQLADSGVVPNIITYNILMNGLCKTHNINAALKLFEKLQVDGYSPDVVTYGTLIDGLQRVNREEEAFGYFDQMVKNGCTPSLAIYNTLMTSLCRTGKLSQAFSLWLNYLRSLPNWEGEAIKAVEEQFENGKVEDAVRGLLKLGLMKKVTDSSPYTIWLIGLCQAGSLDEAVKIFSILEEHKVKVTPPSCVMLISGLCREGKLDLAVDVFLYTLEKGLILMPRVCNGLIRSLYTLDRKKDVIDLMNRMRRAGYDLDIYLSQTTKVLLSRHKHNYEMERESTT</sequence>
<evidence type="ECO:0000256" key="1">
    <source>
        <dbReference type="ARBA" id="ARBA00022737"/>
    </source>
</evidence>
<feature type="repeat" description="PPR" evidence="2">
    <location>
        <begin position="155"/>
        <end position="189"/>
    </location>
</feature>
<dbReference type="AlphaFoldDB" id="A0A9Q0K4Z6"/>
<dbReference type="OrthoDB" id="185373at2759"/>
<feature type="repeat" description="PPR" evidence="2">
    <location>
        <begin position="190"/>
        <end position="224"/>
    </location>
</feature>
<evidence type="ECO:0008006" key="5">
    <source>
        <dbReference type="Google" id="ProtNLM"/>
    </source>
</evidence>
<dbReference type="EMBL" id="JAMYWD010000008">
    <property type="protein sequence ID" value="KAJ4963032.1"/>
    <property type="molecule type" value="Genomic_DNA"/>
</dbReference>
<dbReference type="Pfam" id="PF13041">
    <property type="entry name" value="PPR_2"/>
    <property type="match status" value="2"/>
</dbReference>
<dbReference type="NCBIfam" id="TIGR00756">
    <property type="entry name" value="PPR"/>
    <property type="match status" value="7"/>
</dbReference>
<keyword evidence="4" id="KW-1185">Reference proteome</keyword>
<gene>
    <name evidence="3" type="ORF">NE237_022971</name>
</gene>
<feature type="repeat" description="PPR" evidence="2">
    <location>
        <begin position="35"/>
        <end position="69"/>
    </location>
</feature>
<feature type="repeat" description="PPR" evidence="2">
    <location>
        <begin position="294"/>
        <end position="328"/>
    </location>
</feature>
<evidence type="ECO:0000256" key="2">
    <source>
        <dbReference type="PROSITE-ProRule" id="PRU00708"/>
    </source>
</evidence>
<dbReference type="PANTHER" id="PTHR47933">
    <property type="entry name" value="PENTATRICOPEPTIDE REPEAT-CONTAINING PROTEIN 1, MITOCHONDRIAL"/>
    <property type="match status" value="1"/>
</dbReference>
<dbReference type="InterPro" id="IPR051240">
    <property type="entry name" value="Mito_RNA-Proc/Resp"/>
</dbReference>
<reference evidence="3" key="1">
    <citation type="journal article" date="2023" name="Plant J.">
        <title>The genome of the king protea, Protea cynaroides.</title>
        <authorList>
            <person name="Chang J."/>
            <person name="Duong T.A."/>
            <person name="Schoeman C."/>
            <person name="Ma X."/>
            <person name="Roodt D."/>
            <person name="Barker N."/>
            <person name="Li Z."/>
            <person name="Van de Peer Y."/>
            <person name="Mizrachi E."/>
        </authorList>
    </citation>
    <scope>NUCLEOTIDE SEQUENCE</scope>
    <source>
        <tissue evidence="3">Young leaves</tissue>
    </source>
</reference>
<dbReference type="InterPro" id="IPR002885">
    <property type="entry name" value="PPR_rpt"/>
</dbReference>
<evidence type="ECO:0000313" key="3">
    <source>
        <dbReference type="EMBL" id="KAJ4963032.1"/>
    </source>
</evidence>
<proteinExistence type="predicted"/>